<sequence>MSIVLAASWCVAVAGIVLGVATLAVFGKPLPALRVMLELLTAAGLLRLSADASWAAIAAAAALIALRKTLTHSLIADFTASPWRARHTTS</sequence>
<keyword evidence="1" id="KW-1133">Transmembrane helix</keyword>
<keyword evidence="1" id="KW-0472">Membrane</keyword>
<keyword evidence="3" id="KW-1185">Reference proteome</keyword>
<feature type="transmembrane region" description="Helical" evidence="1">
    <location>
        <begin position="43"/>
        <end position="66"/>
    </location>
</feature>
<accession>A0A448INL3</accession>
<evidence type="ECO:0000256" key="1">
    <source>
        <dbReference type="SAM" id="Phobius"/>
    </source>
</evidence>
<protein>
    <recommendedName>
        <fullName evidence="4">DUF1622 domain-containing protein</fullName>
    </recommendedName>
</protein>
<dbReference type="Proteomes" id="UP000279306">
    <property type="component" value="Chromosome"/>
</dbReference>
<dbReference type="EMBL" id="LR134356">
    <property type="protein sequence ID" value="VEG54005.1"/>
    <property type="molecule type" value="Genomic_DNA"/>
</dbReference>
<dbReference type="STRING" id="1791.GCA_001049355_04878"/>
<dbReference type="AlphaFoldDB" id="A0A448INL3"/>
<gene>
    <name evidence="2" type="ORF">NCTC10437_02246</name>
</gene>
<reference evidence="2 3" key="1">
    <citation type="submission" date="2018-12" db="EMBL/GenBank/DDBJ databases">
        <authorList>
            <consortium name="Pathogen Informatics"/>
        </authorList>
    </citation>
    <scope>NUCLEOTIDE SEQUENCE [LARGE SCALE GENOMIC DNA]</scope>
    <source>
        <strain evidence="2 3">NCTC10437</strain>
    </source>
</reference>
<organism evidence="2 3">
    <name type="scientific">Mycolicibacterium aurum</name>
    <name type="common">Mycobacterium aurum</name>
    <dbReference type="NCBI Taxonomy" id="1791"/>
    <lineage>
        <taxon>Bacteria</taxon>
        <taxon>Bacillati</taxon>
        <taxon>Actinomycetota</taxon>
        <taxon>Actinomycetes</taxon>
        <taxon>Mycobacteriales</taxon>
        <taxon>Mycobacteriaceae</taxon>
        <taxon>Mycolicibacterium</taxon>
    </lineage>
</organism>
<dbReference type="RefSeq" id="WP_048634720.1">
    <property type="nucleotide sequence ID" value="NZ_CVQQ01000022.1"/>
</dbReference>
<dbReference type="KEGG" id="mauu:NCTC10437_02246"/>
<evidence type="ECO:0008006" key="4">
    <source>
        <dbReference type="Google" id="ProtNLM"/>
    </source>
</evidence>
<dbReference type="OrthoDB" id="4641539at2"/>
<name>A0A448INL3_MYCAU</name>
<evidence type="ECO:0000313" key="2">
    <source>
        <dbReference type="EMBL" id="VEG54005.1"/>
    </source>
</evidence>
<proteinExistence type="predicted"/>
<keyword evidence="1" id="KW-0812">Transmembrane</keyword>
<evidence type="ECO:0000313" key="3">
    <source>
        <dbReference type="Proteomes" id="UP000279306"/>
    </source>
</evidence>